<dbReference type="AlphaFoldDB" id="A0A3M7R613"/>
<dbReference type="OrthoDB" id="66881at2759"/>
<evidence type="ECO:0000313" key="9">
    <source>
        <dbReference type="Proteomes" id="UP000276133"/>
    </source>
</evidence>
<comment type="cofactor">
    <cofactor evidence="6 7">
        <name>FAD</name>
        <dbReference type="ChEBI" id="CHEBI:57692"/>
    </cofactor>
</comment>
<evidence type="ECO:0000256" key="4">
    <source>
        <dbReference type="ARBA" id="ARBA00022857"/>
    </source>
</evidence>
<dbReference type="GO" id="GO:0050660">
    <property type="term" value="F:flavin adenine dinucleotide binding"/>
    <property type="evidence" value="ECO:0007669"/>
    <property type="project" value="InterPro"/>
</dbReference>
<dbReference type="InterPro" id="IPR050346">
    <property type="entry name" value="FMO-like"/>
</dbReference>
<evidence type="ECO:0000256" key="5">
    <source>
        <dbReference type="ARBA" id="ARBA00023002"/>
    </source>
</evidence>
<dbReference type="PANTHER" id="PTHR23023">
    <property type="entry name" value="DIMETHYLANILINE MONOOXYGENASE"/>
    <property type="match status" value="1"/>
</dbReference>
<dbReference type="Pfam" id="PF00743">
    <property type="entry name" value="FMO-like"/>
    <property type="match status" value="1"/>
</dbReference>
<evidence type="ECO:0000256" key="7">
    <source>
        <dbReference type="RuleBase" id="RU361177"/>
    </source>
</evidence>
<comment type="subcellular location">
    <subcellularLocation>
        <location evidence="6">Endoplasmic reticulum membrane</location>
    </subcellularLocation>
</comment>
<comment type="caution">
    <text evidence="8">The sequence shown here is derived from an EMBL/GenBank/DDBJ whole genome shotgun (WGS) entry which is preliminary data.</text>
</comment>
<keyword evidence="3 6" id="KW-0274">FAD</keyword>
<dbReference type="InterPro" id="IPR020946">
    <property type="entry name" value="Flavin_mOase-like"/>
</dbReference>
<proteinExistence type="inferred from homology"/>
<keyword evidence="6" id="KW-0256">Endoplasmic reticulum</keyword>
<dbReference type="InterPro" id="IPR036188">
    <property type="entry name" value="FAD/NAD-bd_sf"/>
</dbReference>
<evidence type="ECO:0000256" key="6">
    <source>
        <dbReference type="PIRNR" id="PIRNR000332"/>
    </source>
</evidence>
<dbReference type="SUPFAM" id="SSF51905">
    <property type="entry name" value="FAD/NAD(P)-binding domain"/>
    <property type="match status" value="2"/>
</dbReference>
<protein>
    <recommendedName>
        <fullName evidence="7">Flavin-containing monooxygenase</fullName>
        <ecNumber evidence="7">1.-.-.-</ecNumber>
    </recommendedName>
</protein>
<sequence length="581" mass="67100">MQTYRVTINIDVTANKSAKKRVAIIGAGPAGLVSAKTALENGLVPVIFDRKSKPGGLWSAGTAIWDDMHTNVSKYSVMFSDFPWPKETSVIPSAKDVLRYLKCYIKQFKLNKRFRLNSNVESVKQMPNKKWKVTWTNYLTGELNSQVFDFLICSNGLHCRANLPQIKNSDKFCGIIMHSTDYRSHDERLKNKKIVVVGNSYSGVEISAHLVGHAFSVTNVFKRPYLVFPRLLKFEHEPGSFQIVPIDLFFGREITLSQKNPKEERDFKINLYKKLCPDQTNKKLAHPDMYYKLDNDEPIRESVTDNYYPYVKTGLVKPIKSEIKQFEKNGLVLENGLKILADVVIFCTGYKLCLDYFDHEVLKILKFDPNKSKMPILMYKYTVHPDLENLAMVGEINGLYFAGFEMQANWAIKLFCGTKKLPPRDVIDAELAKSELRRENAGDNQFPRGTYNKLIDELAEECDLLPDMDKIKMEDEELYRMMWENGTLPCHFCFNKNRDLSIKILREVDEIIKKNIDERLNKSTSLLARKLTRVGFKIMFFQTTSLNTIDSFCLLVLINRLVPLFIKDRLTLHLFKNKIKI</sequence>
<dbReference type="GO" id="GO:0050661">
    <property type="term" value="F:NADP binding"/>
    <property type="evidence" value="ECO:0007669"/>
    <property type="project" value="InterPro"/>
</dbReference>
<dbReference type="GO" id="GO:0004499">
    <property type="term" value="F:N,N-dimethylaniline monooxygenase activity"/>
    <property type="evidence" value="ECO:0007669"/>
    <property type="project" value="UniProtKB-UniRule"/>
</dbReference>
<keyword evidence="6 7" id="KW-0503">Monooxygenase</keyword>
<evidence type="ECO:0000313" key="8">
    <source>
        <dbReference type="EMBL" id="RNA19017.1"/>
    </source>
</evidence>
<evidence type="ECO:0000256" key="3">
    <source>
        <dbReference type="ARBA" id="ARBA00022827"/>
    </source>
</evidence>
<comment type="similarity">
    <text evidence="1 6 7">Belongs to the FMO family.</text>
</comment>
<dbReference type="InterPro" id="IPR000960">
    <property type="entry name" value="Flavin_mOase"/>
</dbReference>
<keyword evidence="5 6" id="KW-0560">Oxidoreductase</keyword>
<keyword evidence="2 6" id="KW-0285">Flavoprotein</keyword>
<accession>A0A3M7R613</accession>
<keyword evidence="6" id="KW-0472">Membrane</keyword>
<name>A0A3M7R613_BRAPC</name>
<dbReference type="PIRSF" id="PIRSF000332">
    <property type="entry name" value="FMO"/>
    <property type="match status" value="1"/>
</dbReference>
<dbReference type="PRINTS" id="PR00370">
    <property type="entry name" value="FMOXYGENASE"/>
</dbReference>
<dbReference type="EC" id="1.-.-.-" evidence="7"/>
<keyword evidence="9" id="KW-1185">Reference proteome</keyword>
<gene>
    <name evidence="8" type="ORF">BpHYR1_034640</name>
</gene>
<dbReference type="Gene3D" id="3.50.50.60">
    <property type="entry name" value="FAD/NAD(P)-binding domain"/>
    <property type="match status" value="1"/>
</dbReference>
<organism evidence="8 9">
    <name type="scientific">Brachionus plicatilis</name>
    <name type="common">Marine rotifer</name>
    <name type="synonym">Brachionus muelleri</name>
    <dbReference type="NCBI Taxonomy" id="10195"/>
    <lineage>
        <taxon>Eukaryota</taxon>
        <taxon>Metazoa</taxon>
        <taxon>Spiralia</taxon>
        <taxon>Gnathifera</taxon>
        <taxon>Rotifera</taxon>
        <taxon>Eurotatoria</taxon>
        <taxon>Monogononta</taxon>
        <taxon>Pseudotrocha</taxon>
        <taxon>Ploima</taxon>
        <taxon>Brachionidae</taxon>
        <taxon>Brachionus</taxon>
    </lineage>
</organism>
<dbReference type="GO" id="GO:0005789">
    <property type="term" value="C:endoplasmic reticulum membrane"/>
    <property type="evidence" value="ECO:0007669"/>
    <property type="project" value="UniProtKB-SubCell"/>
</dbReference>
<evidence type="ECO:0000256" key="2">
    <source>
        <dbReference type="ARBA" id="ARBA00022630"/>
    </source>
</evidence>
<dbReference type="STRING" id="10195.A0A3M7R613"/>
<evidence type="ECO:0000256" key="1">
    <source>
        <dbReference type="ARBA" id="ARBA00009183"/>
    </source>
</evidence>
<dbReference type="Proteomes" id="UP000276133">
    <property type="component" value="Unassembled WGS sequence"/>
</dbReference>
<keyword evidence="4 6" id="KW-0521">NADP</keyword>
<reference evidence="8 9" key="1">
    <citation type="journal article" date="2018" name="Sci. Rep.">
        <title>Genomic signatures of local adaptation to the degree of environmental predictability in rotifers.</title>
        <authorList>
            <person name="Franch-Gras L."/>
            <person name="Hahn C."/>
            <person name="Garcia-Roger E.M."/>
            <person name="Carmona M.J."/>
            <person name="Serra M."/>
            <person name="Gomez A."/>
        </authorList>
    </citation>
    <scope>NUCLEOTIDE SEQUENCE [LARGE SCALE GENOMIC DNA]</scope>
    <source>
        <strain evidence="8">HYR1</strain>
    </source>
</reference>
<dbReference type="EMBL" id="REGN01004122">
    <property type="protein sequence ID" value="RNA19017.1"/>
    <property type="molecule type" value="Genomic_DNA"/>
</dbReference>